<sequence length="66" mass="6848">MADGKPAGTLVRTRCFTAAHTGTPAPRAEIAEIAHLTHGDHHRASATAGEVLDHLAATGQLLPNSR</sequence>
<gene>
    <name evidence="1" type="ORF">GCM10020221_28510</name>
</gene>
<accession>A0ABP6JGX7</accession>
<proteinExistence type="predicted"/>
<comment type="caution">
    <text evidence="1">The sequence shown here is derived from an EMBL/GenBank/DDBJ whole genome shotgun (WGS) entry which is preliminary data.</text>
</comment>
<protein>
    <submittedName>
        <fullName evidence="1">Uncharacterized protein</fullName>
    </submittedName>
</protein>
<evidence type="ECO:0000313" key="2">
    <source>
        <dbReference type="Proteomes" id="UP001501102"/>
    </source>
</evidence>
<dbReference type="Proteomes" id="UP001501102">
    <property type="component" value="Unassembled WGS sequence"/>
</dbReference>
<dbReference type="EMBL" id="BAAAXZ010000109">
    <property type="protein sequence ID" value="GAA2930986.1"/>
    <property type="molecule type" value="Genomic_DNA"/>
</dbReference>
<name>A0ABP6JGX7_STRTU</name>
<reference evidence="2" key="1">
    <citation type="journal article" date="2019" name="Int. J. Syst. Evol. Microbiol.">
        <title>The Global Catalogue of Microorganisms (GCM) 10K type strain sequencing project: providing services to taxonomists for standard genome sequencing and annotation.</title>
        <authorList>
            <consortium name="The Broad Institute Genomics Platform"/>
            <consortium name="The Broad Institute Genome Sequencing Center for Infectious Disease"/>
            <person name="Wu L."/>
            <person name="Ma J."/>
        </authorList>
    </citation>
    <scope>NUCLEOTIDE SEQUENCE [LARGE SCALE GENOMIC DNA]</scope>
    <source>
        <strain evidence="2">JCM 4087</strain>
    </source>
</reference>
<organism evidence="1 2">
    <name type="scientific">Streptomyces thioluteus</name>
    <dbReference type="NCBI Taxonomy" id="66431"/>
    <lineage>
        <taxon>Bacteria</taxon>
        <taxon>Bacillati</taxon>
        <taxon>Actinomycetota</taxon>
        <taxon>Actinomycetes</taxon>
        <taxon>Kitasatosporales</taxon>
        <taxon>Streptomycetaceae</taxon>
        <taxon>Streptomyces</taxon>
    </lineage>
</organism>
<keyword evidence="2" id="KW-1185">Reference proteome</keyword>
<evidence type="ECO:0000313" key="1">
    <source>
        <dbReference type="EMBL" id="GAA2930986.1"/>
    </source>
</evidence>